<name>A0A366HN80_9BACT</name>
<protein>
    <submittedName>
        <fullName evidence="2">Uncharacterized protein YegL</fullName>
    </submittedName>
</protein>
<feature type="domain" description="VWFA" evidence="1">
    <location>
        <begin position="1"/>
        <end position="195"/>
    </location>
</feature>
<proteinExistence type="predicted"/>
<dbReference type="InterPro" id="IPR036465">
    <property type="entry name" value="vWFA_dom_sf"/>
</dbReference>
<dbReference type="SUPFAM" id="SSF53300">
    <property type="entry name" value="vWA-like"/>
    <property type="match status" value="1"/>
</dbReference>
<evidence type="ECO:0000259" key="1">
    <source>
        <dbReference type="PROSITE" id="PS50234"/>
    </source>
</evidence>
<comment type="caution">
    <text evidence="2">The sequence shown here is derived from an EMBL/GenBank/DDBJ whole genome shotgun (WGS) entry which is preliminary data.</text>
</comment>
<dbReference type="InterPro" id="IPR002035">
    <property type="entry name" value="VWF_A"/>
</dbReference>
<evidence type="ECO:0000313" key="3">
    <source>
        <dbReference type="Proteomes" id="UP000253426"/>
    </source>
</evidence>
<accession>A0A366HN80</accession>
<dbReference type="AlphaFoldDB" id="A0A366HN80"/>
<reference evidence="2 3" key="1">
    <citation type="submission" date="2018-06" db="EMBL/GenBank/DDBJ databases">
        <title>Genomic Encyclopedia of Type Strains, Phase IV (KMG-IV): sequencing the most valuable type-strain genomes for metagenomic binning, comparative biology and taxonomic classification.</title>
        <authorList>
            <person name="Goeker M."/>
        </authorList>
    </citation>
    <scope>NUCLEOTIDE SEQUENCE [LARGE SCALE GENOMIC DNA]</scope>
    <source>
        <strain evidence="2 3">DSM 25532</strain>
    </source>
</reference>
<sequence length="329" mass="35453">MIGAGLAGMRVGINSMLKALRQNPHALETAWISFITFDSRAELKSPLQSIDEAQPPRLLVRPGTSLGSALMLLAERILKEVQRNQSGGAKGDFRPIVILITDGQPTDDWRSALRDLNSTVKIANFYAIGCGDDIDFAGLREMTDVVLNLHQTDEHGWAKLFVWISDTVSTASRGVSDGDEREVMLSKLPDVIEKVDDSNMPYSSDDGRARQLFLSALCGKTKQPYLMRYRWEPDYGVYVPAASHIMDAETCDFSTRAGAGLPQVNSREVDGCPPCAYCGNMSAGSCGNCGTVFCGSSRQPDGTSVCPGCGGILRSGGGGRDFKIKASEG</sequence>
<organism evidence="2 3">
    <name type="scientific">Roseimicrobium gellanilyticum</name>
    <dbReference type="NCBI Taxonomy" id="748857"/>
    <lineage>
        <taxon>Bacteria</taxon>
        <taxon>Pseudomonadati</taxon>
        <taxon>Verrucomicrobiota</taxon>
        <taxon>Verrucomicrobiia</taxon>
        <taxon>Verrucomicrobiales</taxon>
        <taxon>Verrucomicrobiaceae</taxon>
        <taxon>Roseimicrobium</taxon>
    </lineage>
</organism>
<keyword evidence="3" id="KW-1185">Reference proteome</keyword>
<dbReference type="Proteomes" id="UP000253426">
    <property type="component" value="Unassembled WGS sequence"/>
</dbReference>
<gene>
    <name evidence="2" type="ORF">DES53_104431</name>
</gene>
<dbReference type="Gene3D" id="3.40.50.410">
    <property type="entry name" value="von Willebrand factor, type A domain"/>
    <property type="match status" value="1"/>
</dbReference>
<evidence type="ECO:0000313" key="2">
    <source>
        <dbReference type="EMBL" id="RBP44609.1"/>
    </source>
</evidence>
<dbReference type="PROSITE" id="PS50234">
    <property type="entry name" value="VWFA"/>
    <property type="match status" value="1"/>
</dbReference>
<dbReference type="Pfam" id="PF00092">
    <property type="entry name" value="VWA"/>
    <property type="match status" value="1"/>
</dbReference>
<dbReference type="EMBL" id="QNRR01000004">
    <property type="protein sequence ID" value="RBP44609.1"/>
    <property type="molecule type" value="Genomic_DNA"/>
</dbReference>